<dbReference type="AlphaFoldDB" id="A0A0P7UH19"/>
<comment type="caution">
    <text evidence="2">The sequence shown here is derived from an EMBL/GenBank/DDBJ whole genome shotgun (WGS) entry which is preliminary data.</text>
</comment>
<proteinExistence type="predicted"/>
<dbReference type="InterPro" id="IPR053116">
    <property type="entry name" value="GATA-type_Znf_Regulator"/>
</dbReference>
<dbReference type="GO" id="GO:0005634">
    <property type="term" value="C:nucleus"/>
    <property type="evidence" value="ECO:0007669"/>
    <property type="project" value="TreeGrafter"/>
</dbReference>
<protein>
    <submittedName>
        <fullName evidence="2">Uncharacterized protein</fullName>
    </submittedName>
</protein>
<dbReference type="Proteomes" id="UP000034805">
    <property type="component" value="Unassembled WGS sequence"/>
</dbReference>
<feature type="compositionally biased region" description="Polar residues" evidence="1">
    <location>
        <begin position="503"/>
        <end position="514"/>
    </location>
</feature>
<dbReference type="EMBL" id="JARO02005003">
    <property type="protein sequence ID" value="KPP67511.1"/>
    <property type="molecule type" value="Genomic_DNA"/>
</dbReference>
<evidence type="ECO:0000313" key="3">
    <source>
        <dbReference type="Proteomes" id="UP000034805"/>
    </source>
</evidence>
<reference evidence="2 3" key="1">
    <citation type="submission" date="2015-08" db="EMBL/GenBank/DDBJ databases">
        <title>The genome of the Asian arowana (Scleropages formosus).</title>
        <authorList>
            <person name="Tan M.H."/>
            <person name="Gan H.M."/>
            <person name="Croft L.J."/>
            <person name="Austin C.M."/>
        </authorList>
    </citation>
    <scope>NUCLEOTIDE SEQUENCE [LARGE SCALE GENOMIC DNA]</scope>
    <source>
        <strain evidence="2">Aro1</strain>
    </source>
</reference>
<dbReference type="GO" id="GO:0048599">
    <property type="term" value="P:oocyte development"/>
    <property type="evidence" value="ECO:0007669"/>
    <property type="project" value="TreeGrafter"/>
</dbReference>
<accession>A0A0P7UH19</accession>
<dbReference type="GO" id="GO:0006357">
    <property type="term" value="P:regulation of transcription by RNA polymerase II"/>
    <property type="evidence" value="ECO:0007669"/>
    <property type="project" value="TreeGrafter"/>
</dbReference>
<feature type="region of interest" description="Disordered" evidence="1">
    <location>
        <begin position="492"/>
        <end position="514"/>
    </location>
</feature>
<evidence type="ECO:0000256" key="1">
    <source>
        <dbReference type="SAM" id="MobiDB-lite"/>
    </source>
</evidence>
<dbReference type="PANTHER" id="PTHR47341">
    <property type="entry name" value="GATA-TYPE ZINC FINGER PROTEIN 1"/>
    <property type="match status" value="1"/>
</dbReference>
<evidence type="ECO:0000313" key="2">
    <source>
        <dbReference type="EMBL" id="KPP67511.1"/>
    </source>
</evidence>
<feature type="region of interest" description="Disordered" evidence="1">
    <location>
        <begin position="1"/>
        <end position="20"/>
    </location>
</feature>
<gene>
    <name evidence="2" type="ORF">Z043_113889</name>
</gene>
<dbReference type="STRING" id="113540.ENSSFOP00015015749"/>
<sequence length="514" mass="56000">MRSMSTDSENPATLRLKTTEDVEAQDDPVLQSTILYLLQEATKLATPAKKDPLEWKVADGMCSAEQNVPCSSGPALYTSPPSPPAVAHPYKHEEQGLDPCRNFSCSFSVLPSQQRNSPWEVMSLINLQCERLLHPTTEDVAEDGSRLVTTTSAPEGVLFQNEVSGHTGGFTASKEVNSSVQPQSPEIAMGKIEAWGSPLRKRKPWDDGLQSLLSDKTLVSNEPVQLEILTSKEERSLIKDKEAKQALGGAQLQNNKAGMCHLKDGPPLNTKELEGKAASCLVGAEHCLLEACGTSTESLSFPACNLQEDSWKQHANSAKPKELFSSVAVLSSVPLATVADGDGKIDCSSNVVLASDILQSVEGSQTLSHKLRGEFEPGSQEKLLAEGTCTPVHDFCNNKENNVCAQSPEVITAKLASDLKWRGRTPRKQRHPIRSADLCDPDFRGVSFRMHTELNNGHECRLLITSKYSAEFWKSGRRARGSRTRAIINSLKTSSSEEETDTVGLSRNGGNYQK</sequence>
<name>A0A0P7UH19_SCLFO</name>
<feature type="compositionally biased region" description="Polar residues" evidence="1">
    <location>
        <begin position="1"/>
        <end position="11"/>
    </location>
</feature>
<organism evidence="2 3">
    <name type="scientific">Scleropages formosus</name>
    <name type="common">Asian bonytongue</name>
    <name type="synonym">Osteoglossum formosum</name>
    <dbReference type="NCBI Taxonomy" id="113540"/>
    <lineage>
        <taxon>Eukaryota</taxon>
        <taxon>Metazoa</taxon>
        <taxon>Chordata</taxon>
        <taxon>Craniata</taxon>
        <taxon>Vertebrata</taxon>
        <taxon>Euteleostomi</taxon>
        <taxon>Actinopterygii</taxon>
        <taxon>Neopterygii</taxon>
        <taxon>Teleostei</taxon>
        <taxon>Osteoglossocephala</taxon>
        <taxon>Osteoglossomorpha</taxon>
        <taxon>Osteoglossiformes</taxon>
        <taxon>Osteoglossidae</taxon>
        <taxon>Scleropages</taxon>
    </lineage>
</organism>
<dbReference type="GO" id="GO:0007283">
    <property type="term" value="P:spermatogenesis"/>
    <property type="evidence" value="ECO:0007669"/>
    <property type="project" value="TreeGrafter"/>
</dbReference>
<dbReference type="PANTHER" id="PTHR47341:SF1">
    <property type="entry name" value="GATA-TYPE ZINC FINGER PROTEIN 1"/>
    <property type="match status" value="1"/>
</dbReference>